<gene>
    <name evidence="1" type="ORF">GIW56_22230</name>
</gene>
<comment type="caution">
    <text evidence="1">The sequence shown here is derived from an EMBL/GenBank/DDBJ whole genome shotgun (WGS) entry which is preliminary data.</text>
</comment>
<proteinExistence type="predicted"/>
<name>A0ABS9FDU7_9PSED</name>
<sequence>MTTTTAAQKTALLNILRIKIDNIGKGESRFIDRREENARAYAEALADANIITDDERDKLYEKAHAAAITAVRAHI</sequence>
<reference evidence="1 2" key="1">
    <citation type="submission" date="2019-11" db="EMBL/GenBank/DDBJ databases">
        <title>Epiphytic Pseudomonas syringae from cherry orchards.</title>
        <authorList>
            <person name="Hulin M.T."/>
        </authorList>
    </citation>
    <scope>NUCLEOTIDE SEQUENCE [LARGE SCALE GENOMIC DNA]</scope>
    <source>
        <strain evidence="1 2">PA-6-5B</strain>
    </source>
</reference>
<protein>
    <submittedName>
        <fullName evidence="1">Uncharacterized protein</fullName>
    </submittedName>
</protein>
<evidence type="ECO:0000313" key="2">
    <source>
        <dbReference type="Proteomes" id="UP000814003"/>
    </source>
</evidence>
<organism evidence="1 2">
    <name type="scientific">Pseudomonas gessardii</name>
    <dbReference type="NCBI Taxonomy" id="78544"/>
    <lineage>
        <taxon>Bacteria</taxon>
        <taxon>Pseudomonadati</taxon>
        <taxon>Pseudomonadota</taxon>
        <taxon>Gammaproteobacteria</taxon>
        <taxon>Pseudomonadales</taxon>
        <taxon>Pseudomonadaceae</taxon>
        <taxon>Pseudomonas</taxon>
    </lineage>
</organism>
<dbReference type="RefSeq" id="WP_099168826.1">
    <property type="nucleotide sequence ID" value="NZ_JAAQYN010000004.1"/>
</dbReference>
<keyword evidence="2" id="KW-1185">Reference proteome</keyword>
<dbReference type="EMBL" id="WKED01000051">
    <property type="protein sequence ID" value="MCF5109552.1"/>
    <property type="molecule type" value="Genomic_DNA"/>
</dbReference>
<evidence type="ECO:0000313" key="1">
    <source>
        <dbReference type="EMBL" id="MCF5109552.1"/>
    </source>
</evidence>
<accession>A0ABS9FDU7</accession>
<dbReference type="Proteomes" id="UP000814003">
    <property type="component" value="Unassembled WGS sequence"/>
</dbReference>